<dbReference type="AlphaFoldDB" id="A0A5J4Q4W2"/>
<protein>
    <submittedName>
        <fullName evidence="1">Uncharacterized protein</fullName>
    </submittedName>
</protein>
<evidence type="ECO:0000313" key="1">
    <source>
        <dbReference type="EMBL" id="KAA6316169.1"/>
    </source>
</evidence>
<name>A0A5J4Q4W2_9ZZZZ</name>
<sequence>MKNFLIKIPLFLVLLFLCSFLMWKYCHTDKPIVEIKEKVLILGDSHTECAINDTIFTNSYNYSQSAEPFIYS</sequence>
<gene>
    <name evidence="1" type="ORF">EZS27_033485</name>
</gene>
<accession>A0A5J4Q4W2</accession>
<reference evidence="1" key="1">
    <citation type="submission" date="2019-03" db="EMBL/GenBank/DDBJ databases">
        <title>Single cell metagenomics reveals metabolic interactions within the superorganism composed of flagellate Streblomastix strix and complex community of Bacteroidetes bacteria on its surface.</title>
        <authorList>
            <person name="Treitli S.C."/>
            <person name="Kolisko M."/>
            <person name="Husnik F."/>
            <person name="Keeling P."/>
            <person name="Hampl V."/>
        </authorList>
    </citation>
    <scope>NUCLEOTIDE SEQUENCE</scope>
    <source>
        <strain evidence="1">STM</strain>
    </source>
</reference>
<dbReference type="EMBL" id="SNRY01004980">
    <property type="protein sequence ID" value="KAA6316169.1"/>
    <property type="molecule type" value="Genomic_DNA"/>
</dbReference>
<organism evidence="1">
    <name type="scientific">termite gut metagenome</name>
    <dbReference type="NCBI Taxonomy" id="433724"/>
    <lineage>
        <taxon>unclassified sequences</taxon>
        <taxon>metagenomes</taxon>
        <taxon>organismal metagenomes</taxon>
    </lineage>
</organism>
<comment type="caution">
    <text evidence="1">The sequence shown here is derived from an EMBL/GenBank/DDBJ whole genome shotgun (WGS) entry which is preliminary data.</text>
</comment>
<proteinExistence type="predicted"/>